<dbReference type="AlphaFoldDB" id="G0U5D0"/>
<dbReference type="VEuPathDB" id="TriTrypDB:TvY486_1001320"/>
<sequence length="609" mass="66996">MSSDSLRVVAFPYHPPHNAPYAKLCLQAQSGQEVRLLRCMAGWSILYADGAVGLFPLDYIVEKKLCHKEADAVKSDEEQKREEKSPTPMQMSTDIDLTLVTDTVDDGVDGLGANTSLSSSSFDDSDVVGGKGPGLFRRPRSCIAGRGGRAVTSHAESVQGDTNNSGDRLFRRVHHSGVCEDSDKSSNNHRKTRGMQAESPLGCPASRSMPDSSEEDFEIKTVRKIGRVLGSSRCRIRSPSSVAHGSQVTAEEENIPIVEVRRMLEGHCSKLNSEADWMHRFSNGVQAAHQHLRDVRTCASTTGEVEKQGLQSRCLSEKEFLAKVKKCTSHLRFIVLSHKAASRLSSSVSSHGSSPCDASCDADTDKSEDDCGSPGYTERSPSQSLGHTSDVKAMKVCIRRELETLSNYSAQKQKLCDRMGLFERIHAAMVAESRELRESEVALDQIAPPEVCRVLYSPTGSPERATAPVHVDAVSAPVPVVNQEDIEVITKEGFEWPATLPGMTDEEKAMVDGHRRVVEKYENKCKKLIQQREAQEKARRESSTIAKLQRALSTGDAALRELQLEVEAEKAFVSEHEHTAAVLKEQLIITRKLLQRRLGGSRPEPGLKR</sequence>
<feature type="region of interest" description="Disordered" evidence="2">
    <location>
        <begin position="346"/>
        <end position="387"/>
    </location>
</feature>
<proteinExistence type="predicted"/>
<evidence type="ECO:0000256" key="2">
    <source>
        <dbReference type="SAM" id="MobiDB-lite"/>
    </source>
</evidence>
<accession>G0U5D0</accession>
<keyword evidence="1" id="KW-0175">Coiled coil</keyword>
<evidence type="ECO:0000256" key="1">
    <source>
        <dbReference type="SAM" id="Coils"/>
    </source>
</evidence>
<feature type="compositionally biased region" description="Acidic residues" evidence="2">
    <location>
        <begin position="360"/>
        <end position="371"/>
    </location>
</feature>
<reference evidence="3" key="1">
    <citation type="journal article" date="2012" name="Proc. Natl. Acad. Sci. U.S.A.">
        <title>Antigenic diversity is generated by distinct evolutionary mechanisms in African trypanosome species.</title>
        <authorList>
            <person name="Jackson A.P."/>
            <person name="Berry A."/>
            <person name="Aslett M."/>
            <person name="Allison H.C."/>
            <person name="Burton P."/>
            <person name="Vavrova-Anderson J."/>
            <person name="Brown R."/>
            <person name="Browne H."/>
            <person name="Corton N."/>
            <person name="Hauser H."/>
            <person name="Gamble J."/>
            <person name="Gilderthorp R."/>
            <person name="Marcello L."/>
            <person name="McQuillan J."/>
            <person name="Otto T.D."/>
            <person name="Quail M.A."/>
            <person name="Sanders M.J."/>
            <person name="van Tonder A."/>
            <person name="Ginger M.L."/>
            <person name="Field M.C."/>
            <person name="Barry J.D."/>
            <person name="Hertz-Fowler C."/>
            <person name="Berriman M."/>
        </authorList>
    </citation>
    <scope>NUCLEOTIDE SEQUENCE</scope>
    <source>
        <strain evidence="3">Y486</strain>
    </source>
</reference>
<feature type="compositionally biased region" description="Basic and acidic residues" evidence="2">
    <location>
        <begin position="177"/>
        <end position="186"/>
    </location>
</feature>
<gene>
    <name evidence="3" type="ORF">TVY486_1001320</name>
</gene>
<feature type="compositionally biased region" description="Polar residues" evidence="2">
    <location>
        <begin position="154"/>
        <end position="166"/>
    </location>
</feature>
<name>G0U5D0_TRYVY</name>
<feature type="region of interest" description="Disordered" evidence="2">
    <location>
        <begin position="147"/>
        <end position="216"/>
    </location>
</feature>
<dbReference type="EMBL" id="HE573026">
    <property type="protein sequence ID" value="CCC51078.1"/>
    <property type="molecule type" value="Genomic_DNA"/>
</dbReference>
<dbReference type="OMA" id="ACIRHER"/>
<evidence type="ECO:0008006" key="4">
    <source>
        <dbReference type="Google" id="ProtNLM"/>
    </source>
</evidence>
<organism evidence="3">
    <name type="scientific">Trypanosoma vivax (strain Y486)</name>
    <dbReference type="NCBI Taxonomy" id="1055687"/>
    <lineage>
        <taxon>Eukaryota</taxon>
        <taxon>Discoba</taxon>
        <taxon>Euglenozoa</taxon>
        <taxon>Kinetoplastea</taxon>
        <taxon>Metakinetoplastina</taxon>
        <taxon>Trypanosomatida</taxon>
        <taxon>Trypanosomatidae</taxon>
        <taxon>Trypanosoma</taxon>
        <taxon>Duttonella</taxon>
    </lineage>
</organism>
<protein>
    <recommendedName>
        <fullName evidence="4">SH3 domain-containing protein</fullName>
    </recommendedName>
</protein>
<evidence type="ECO:0000313" key="3">
    <source>
        <dbReference type="EMBL" id="CCC51078.1"/>
    </source>
</evidence>
<feature type="coiled-coil region" evidence="1">
    <location>
        <begin position="511"/>
        <end position="565"/>
    </location>
</feature>